<evidence type="ECO:0008006" key="4">
    <source>
        <dbReference type="Google" id="ProtNLM"/>
    </source>
</evidence>
<dbReference type="KEGG" id="jag:GJA_3678"/>
<dbReference type="OrthoDB" id="7068047at2"/>
<keyword evidence="3" id="KW-1185">Reference proteome</keyword>
<gene>
    <name evidence="2" type="ORF">GJA_3678</name>
</gene>
<dbReference type="eggNOG" id="ENOG5031WRS">
    <property type="taxonomic scope" value="Bacteria"/>
</dbReference>
<dbReference type="Proteomes" id="UP000027604">
    <property type="component" value="Chromosome I"/>
</dbReference>
<organism evidence="2 3">
    <name type="scientific">Janthinobacterium agaricidamnosum NBRC 102515 = DSM 9628</name>
    <dbReference type="NCBI Taxonomy" id="1349767"/>
    <lineage>
        <taxon>Bacteria</taxon>
        <taxon>Pseudomonadati</taxon>
        <taxon>Pseudomonadota</taxon>
        <taxon>Betaproteobacteria</taxon>
        <taxon>Burkholderiales</taxon>
        <taxon>Oxalobacteraceae</taxon>
        <taxon>Janthinobacterium</taxon>
    </lineage>
</organism>
<name>W0VAA9_9BURK</name>
<evidence type="ECO:0000313" key="3">
    <source>
        <dbReference type="Proteomes" id="UP000027604"/>
    </source>
</evidence>
<proteinExistence type="predicted"/>
<feature type="chain" id="PRO_5004798196" description="DUF5666 domain-containing protein" evidence="1">
    <location>
        <begin position="23"/>
        <end position="204"/>
    </location>
</feature>
<evidence type="ECO:0000256" key="1">
    <source>
        <dbReference type="SAM" id="SignalP"/>
    </source>
</evidence>
<protein>
    <recommendedName>
        <fullName evidence="4">DUF5666 domain-containing protein</fullName>
    </recommendedName>
</protein>
<sequence>MSIHYKLGVLCAAMALSGASFAQTPDVKPERIRGDIVSFKGEMLTVHRNSGDTVSINVKPAVGVSAFKPAKLSDVRVGSYVGTPALTGSDGKLTATSMIVFPEAARGTAEGHFAYDFGPNSSMTNANVVSMVTGASGQELHLSYKGGASTVTVPKSVPVVTPVPASKTDLTTGKKVFVVVTPGAKGVYDAHVLFVEKDGMAPQF</sequence>
<dbReference type="EMBL" id="HG322949">
    <property type="protein sequence ID" value="CDG84293.1"/>
    <property type="molecule type" value="Genomic_DNA"/>
</dbReference>
<accession>W0VAA9</accession>
<dbReference type="AlphaFoldDB" id="W0VAA9"/>
<evidence type="ECO:0000313" key="2">
    <source>
        <dbReference type="EMBL" id="CDG84293.1"/>
    </source>
</evidence>
<reference evidence="2 3" key="1">
    <citation type="journal article" date="2015" name="Genome Announc.">
        <title>Genome Sequence of Mushroom Soft-Rot Pathogen Janthinobacterium agaricidamnosum.</title>
        <authorList>
            <person name="Graupner K."/>
            <person name="Lackner G."/>
            <person name="Hertweck C."/>
        </authorList>
    </citation>
    <scope>NUCLEOTIDE SEQUENCE [LARGE SCALE GENOMIC DNA]</scope>
    <source>
        <strain evidence="3">NBRC 102515 / DSM 9628</strain>
    </source>
</reference>
<keyword evidence="1" id="KW-0732">Signal</keyword>
<dbReference type="STRING" id="1349767.GJA_3678"/>
<dbReference type="PATRIC" id="fig|1349767.4.peg.268"/>
<dbReference type="HOGENOM" id="CLU_098219_0_0_4"/>
<dbReference type="RefSeq" id="WP_038494477.1">
    <property type="nucleotide sequence ID" value="NZ_BCTH01000089.1"/>
</dbReference>
<feature type="signal peptide" evidence="1">
    <location>
        <begin position="1"/>
        <end position="22"/>
    </location>
</feature>